<reference evidence="2 3" key="1">
    <citation type="journal article" date="2013" name="Curr. Biol.">
        <title>The Genome of the Foraminiferan Reticulomyxa filosa.</title>
        <authorList>
            <person name="Glockner G."/>
            <person name="Hulsmann N."/>
            <person name="Schleicher M."/>
            <person name="Noegel A.A."/>
            <person name="Eichinger L."/>
            <person name="Gallinger C."/>
            <person name="Pawlowski J."/>
            <person name="Sierra R."/>
            <person name="Euteneuer U."/>
            <person name="Pillet L."/>
            <person name="Moustafa A."/>
            <person name="Platzer M."/>
            <person name="Groth M."/>
            <person name="Szafranski K."/>
            <person name="Schliwa M."/>
        </authorList>
    </citation>
    <scope>NUCLEOTIDE SEQUENCE [LARGE SCALE GENOMIC DNA]</scope>
</reference>
<evidence type="ECO:0000313" key="2">
    <source>
        <dbReference type="EMBL" id="ETO04499.1"/>
    </source>
</evidence>
<dbReference type="SUPFAM" id="SSF48403">
    <property type="entry name" value="Ankyrin repeat"/>
    <property type="match status" value="1"/>
</dbReference>
<dbReference type="InterPro" id="IPR036770">
    <property type="entry name" value="Ankyrin_rpt-contain_sf"/>
</dbReference>
<feature type="repeat" description="ANK" evidence="1">
    <location>
        <begin position="19"/>
        <end position="51"/>
    </location>
</feature>
<keyword evidence="1" id="KW-0040">ANK repeat</keyword>
<gene>
    <name evidence="2" type="ORF">RFI_32898</name>
</gene>
<dbReference type="AlphaFoldDB" id="X6LS93"/>
<dbReference type="EMBL" id="ASPP01029280">
    <property type="protein sequence ID" value="ETO04499.1"/>
    <property type="molecule type" value="Genomic_DNA"/>
</dbReference>
<keyword evidence="3" id="KW-1185">Reference proteome</keyword>
<organism evidence="2 3">
    <name type="scientific">Reticulomyxa filosa</name>
    <dbReference type="NCBI Taxonomy" id="46433"/>
    <lineage>
        <taxon>Eukaryota</taxon>
        <taxon>Sar</taxon>
        <taxon>Rhizaria</taxon>
        <taxon>Retaria</taxon>
        <taxon>Foraminifera</taxon>
        <taxon>Monothalamids</taxon>
        <taxon>Reticulomyxidae</taxon>
        <taxon>Reticulomyxa</taxon>
    </lineage>
</organism>
<dbReference type="Pfam" id="PF12796">
    <property type="entry name" value="Ank_2"/>
    <property type="match status" value="1"/>
</dbReference>
<dbReference type="SMART" id="SM00248">
    <property type="entry name" value="ANK"/>
    <property type="match status" value="1"/>
</dbReference>
<name>X6LS93_RETFI</name>
<dbReference type="InterPro" id="IPR002110">
    <property type="entry name" value="Ankyrin_rpt"/>
</dbReference>
<protein>
    <submittedName>
        <fullName evidence="2">Uncharacterized protein</fullName>
    </submittedName>
</protein>
<sequence>MVTLLIENRANIEHSASMGEKTALMHACLEGHYLVAEYLLKKGANVNTRTNQSEEFSDTTSPLAFEVAHFGRGEILELLTYWGADLLCGPKNISYNTISVLEYVGYKETHKKKMLPYLKQGLEKRAAWIKECLRSVFSPIENIFVEIANIISSYSDPTTTLDPTQIAQLTECDTELPTFLEEEL</sequence>
<dbReference type="Proteomes" id="UP000023152">
    <property type="component" value="Unassembled WGS sequence"/>
</dbReference>
<dbReference type="PROSITE" id="PS50088">
    <property type="entry name" value="ANK_REPEAT"/>
    <property type="match status" value="1"/>
</dbReference>
<comment type="caution">
    <text evidence="2">The sequence shown here is derived from an EMBL/GenBank/DDBJ whole genome shotgun (WGS) entry which is preliminary data.</text>
</comment>
<evidence type="ECO:0000313" key="3">
    <source>
        <dbReference type="Proteomes" id="UP000023152"/>
    </source>
</evidence>
<dbReference type="PROSITE" id="PS50297">
    <property type="entry name" value="ANK_REP_REGION"/>
    <property type="match status" value="1"/>
</dbReference>
<dbReference type="OrthoDB" id="341259at2759"/>
<dbReference type="Gene3D" id="1.25.40.20">
    <property type="entry name" value="Ankyrin repeat-containing domain"/>
    <property type="match status" value="1"/>
</dbReference>
<evidence type="ECO:0000256" key="1">
    <source>
        <dbReference type="PROSITE-ProRule" id="PRU00023"/>
    </source>
</evidence>
<accession>X6LS93</accession>
<proteinExistence type="predicted"/>